<dbReference type="AlphaFoldDB" id="A0A813N751"/>
<dbReference type="Proteomes" id="UP000663860">
    <property type="component" value="Unassembled WGS sequence"/>
</dbReference>
<comment type="caution">
    <text evidence="2">The sequence shown here is derived from an EMBL/GenBank/DDBJ whole genome shotgun (WGS) entry which is preliminary data.</text>
</comment>
<gene>
    <name evidence="2" type="ORF">IZO911_LOCUS3131</name>
    <name evidence="3" type="ORF">KXQ929_LOCUS26366</name>
</gene>
<dbReference type="EMBL" id="CAJOBB010002381">
    <property type="protein sequence ID" value="CAF3964010.1"/>
    <property type="molecule type" value="Genomic_DNA"/>
</dbReference>
<sequence length="400" mass="46062">MGQTQSTNDFITSVDASSNVPSEFYLSCRNGDIEKVEQMLTQLNTAIINRLEPNGSTSLHAASFYGHKRIVQILLQNGAKSWIINKYKMTPYDEAANDEIRSLFRRPLRTDSSRFADDDTNNGCLQFISEKKTSENSTNNIPNGWISGYKNIGKYFQSKNIKLIVRAQIIKYYLASLQRSNDCARELRRILKHNVPSDHDDYKTACFLFDEYCSRNQIEYLIRLYTLETDFYRALHSNAEIFAVEIYSQLQNLKGRFFQGKSYRGLSMATEDIDEYKWGIHNQETLIEIKTLTSTSVDPKVAYEFARGQKANNTNSHRVICEFHFDRQCSTAIDLRHHADKNLLCLSAYADEAEVLVLPGTLFKVHDVHQEKETSRYTIVLKNIHVPLDIILEAFKEVQA</sequence>
<dbReference type="Proteomes" id="UP000663868">
    <property type="component" value="Unassembled WGS sequence"/>
</dbReference>
<dbReference type="InterPro" id="IPR002110">
    <property type="entry name" value="Ankyrin_rpt"/>
</dbReference>
<dbReference type="PROSITE" id="PS50088">
    <property type="entry name" value="ANK_REPEAT"/>
    <property type="match status" value="1"/>
</dbReference>
<dbReference type="InterPro" id="IPR036770">
    <property type="entry name" value="Ankyrin_rpt-contain_sf"/>
</dbReference>
<dbReference type="Pfam" id="PF12796">
    <property type="entry name" value="Ank_2"/>
    <property type="match status" value="1"/>
</dbReference>
<feature type="repeat" description="ANK" evidence="1">
    <location>
        <begin position="54"/>
        <end position="86"/>
    </location>
</feature>
<protein>
    <submittedName>
        <fullName evidence="2">Uncharacterized protein</fullName>
    </submittedName>
</protein>
<name>A0A813N751_9BILA</name>
<keyword evidence="1" id="KW-0040">ANK repeat</keyword>
<dbReference type="SUPFAM" id="SSF48403">
    <property type="entry name" value="Ankyrin repeat"/>
    <property type="match status" value="1"/>
</dbReference>
<organism evidence="2 4">
    <name type="scientific">Adineta steineri</name>
    <dbReference type="NCBI Taxonomy" id="433720"/>
    <lineage>
        <taxon>Eukaryota</taxon>
        <taxon>Metazoa</taxon>
        <taxon>Spiralia</taxon>
        <taxon>Gnathifera</taxon>
        <taxon>Rotifera</taxon>
        <taxon>Eurotatoria</taxon>
        <taxon>Bdelloidea</taxon>
        <taxon>Adinetida</taxon>
        <taxon>Adinetidae</taxon>
        <taxon>Adineta</taxon>
    </lineage>
</organism>
<evidence type="ECO:0000313" key="4">
    <source>
        <dbReference type="Proteomes" id="UP000663860"/>
    </source>
</evidence>
<reference evidence="2" key="1">
    <citation type="submission" date="2021-02" db="EMBL/GenBank/DDBJ databases">
        <authorList>
            <person name="Nowell W R."/>
        </authorList>
    </citation>
    <scope>NUCLEOTIDE SEQUENCE</scope>
</reference>
<accession>A0A813N751</accession>
<dbReference type="EMBL" id="CAJNOE010000016">
    <property type="protein sequence ID" value="CAF0734708.1"/>
    <property type="molecule type" value="Genomic_DNA"/>
</dbReference>
<dbReference type="PROSITE" id="PS50297">
    <property type="entry name" value="ANK_REP_REGION"/>
    <property type="match status" value="1"/>
</dbReference>
<evidence type="ECO:0000256" key="1">
    <source>
        <dbReference type="PROSITE-ProRule" id="PRU00023"/>
    </source>
</evidence>
<dbReference type="Gene3D" id="3.90.176.10">
    <property type="entry name" value="Toxin ADP-ribosyltransferase, Chain A, domain 1"/>
    <property type="match status" value="1"/>
</dbReference>
<evidence type="ECO:0000313" key="3">
    <source>
        <dbReference type="EMBL" id="CAF3964010.1"/>
    </source>
</evidence>
<evidence type="ECO:0000313" key="2">
    <source>
        <dbReference type="EMBL" id="CAF0734708.1"/>
    </source>
</evidence>
<dbReference type="Gene3D" id="1.25.40.20">
    <property type="entry name" value="Ankyrin repeat-containing domain"/>
    <property type="match status" value="1"/>
</dbReference>
<proteinExistence type="predicted"/>
<dbReference type="SMART" id="SM00248">
    <property type="entry name" value="ANK"/>
    <property type="match status" value="2"/>
</dbReference>
<dbReference type="SUPFAM" id="SSF56399">
    <property type="entry name" value="ADP-ribosylation"/>
    <property type="match status" value="1"/>
</dbReference>